<gene>
    <name evidence="2" type="ORF">HannXRQ_Chr09g0268201</name>
    <name evidence="1" type="ORF">HanXRQr2_Chr09g0405521</name>
</gene>
<proteinExistence type="predicted"/>
<reference evidence="1" key="3">
    <citation type="submission" date="2020-06" db="EMBL/GenBank/DDBJ databases">
        <title>Helianthus annuus Genome sequencing and assembly Release 2.</title>
        <authorList>
            <person name="Gouzy J."/>
            <person name="Langlade N."/>
            <person name="Munos S."/>
        </authorList>
    </citation>
    <scope>NUCLEOTIDE SEQUENCE</scope>
    <source>
        <tissue evidence="1">Leaves</tissue>
    </source>
</reference>
<name>A0A251TZY5_HELAN</name>
<dbReference type="EMBL" id="MNCJ02000324">
    <property type="protein sequence ID" value="KAF5792394.1"/>
    <property type="molecule type" value="Genomic_DNA"/>
</dbReference>
<sequence length="50" mass="5624">MCWYLRCTGGFGCQWWCGALNFTGNRLMSLGFHTEYMSSIAGSYGYIAPD</sequence>
<dbReference type="Gramene" id="mRNA:HanXRQr2_Chr09g0405521">
    <property type="protein sequence ID" value="mRNA:HanXRQr2_Chr09g0405521"/>
    <property type="gene ID" value="HanXRQr2_Chr09g0405521"/>
</dbReference>
<dbReference type="InParanoid" id="A0A251TZY5"/>
<keyword evidence="3" id="KW-1185">Reference proteome</keyword>
<dbReference type="AlphaFoldDB" id="A0A251TZY5"/>
<evidence type="ECO:0000313" key="1">
    <source>
        <dbReference type="EMBL" id="KAF5792394.1"/>
    </source>
</evidence>
<reference evidence="2" key="2">
    <citation type="submission" date="2017-02" db="EMBL/GenBank/DDBJ databases">
        <title>Sunflower complete genome.</title>
        <authorList>
            <person name="Langlade N."/>
            <person name="Munos S."/>
        </authorList>
    </citation>
    <scope>NUCLEOTIDE SEQUENCE [LARGE SCALE GENOMIC DNA]</scope>
    <source>
        <tissue evidence="2">Leaves</tissue>
    </source>
</reference>
<dbReference type="EMBL" id="CM007898">
    <property type="protein sequence ID" value="OTG16146.1"/>
    <property type="molecule type" value="Genomic_DNA"/>
</dbReference>
<reference evidence="1 3" key="1">
    <citation type="journal article" date="2017" name="Nature">
        <title>The sunflower genome provides insights into oil metabolism, flowering and Asterid evolution.</title>
        <authorList>
            <person name="Badouin H."/>
            <person name="Gouzy J."/>
            <person name="Grassa C.J."/>
            <person name="Murat F."/>
            <person name="Staton S.E."/>
            <person name="Cottret L."/>
            <person name="Lelandais-Briere C."/>
            <person name="Owens G.L."/>
            <person name="Carrere S."/>
            <person name="Mayjonade B."/>
            <person name="Legrand L."/>
            <person name="Gill N."/>
            <person name="Kane N.C."/>
            <person name="Bowers J.E."/>
            <person name="Hubner S."/>
            <person name="Bellec A."/>
            <person name="Berard A."/>
            <person name="Berges H."/>
            <person name="Blanchet N."/>
            <person name="Boniface M.C."/>
            <person name="Brunel D."/>
            <person name="Catrice O."/>
            <person name="Chaidir N."/>
            <person name="Claudel C."/>
            <person name="Donnadieu C."/>
            <person name="Faraut T."/>
            <person name="Fievet G."/>
            <person name="Helmstetter N."/>
            <person name="King M."/>
            <person name="Knapp S.J."/>
            <person name="Lai Z."/>
            <person name="Le Paslier M.C."/>
            <person name="Lippi Y."/>
            <person name="Lorenzon L."/>
            <person name="Mandel J.R."/>
            <person name="Marage G."/>
            <person name="Marchand G."/>
            <person name="Marquand E."/>
            <person name="Bret-Mestries E."/>
            <person name="Morien E."/>
            <person name="Nambeesan S."/>
            <person name="Nguyen T."/>
            <person name="Pegot-Espagnet P."/>
            <person name="Pouilly N."/>
            <person name="Raftis F."/>
            <person name="Sallet E."/>
            <person name="Schiex T."/>
            <person name="Thomas J."/>
            <person name="Vandecasteele C."/>
            <person name="Vares D."/>
            <person name="Vear F."/>
            <person name="Vautrin S."/>
            <person name="Crespi M."/>
            <person name="Mangin B."/>
            <person name="Burke J.M."/>
            <person name="Salse J."/>
            <person name="Munos S."/>
            <person name="Vincourt P."/>
            <person name="Rieseberg L.H."/>
            <person name="Langlade N.B."/>
        </authorList>
    </citation>
    <scope>NUCLEOTIDE SEQUENCE [LARGE SCALE GENOMIC DNA]</scope>
    <source>
        <strain evidence="3">cv. SF193</strain>
        <tissue evidence="1">Leaves</tissue>
    </source>
</reference>
<evidence type="ECO:0000313" key="2">
    <source>
        <dbReference type="EMBL" id="OTG16146.1"/>
    </source>
</evidence>
<protein>
    <submittedName>
        <fullName evidence="2">Uncharacterized protein</fullName>
    </submittedName>
</protein>
<accession>A0A251TZY5</accession>
<organism evidence="2 3">
    <name type="scientific">Helianthus annuus</name>
    <name type="common">Common sunflower</name>
    <dbReference type="NCBI Taxonomy" id="4232"/>
    <lineage>
        <taxon>Eukaryota</taxon>
        <taxon>Viridiplantae</taxon>
        <taxon>Streptophyta</taxon>
        <taxon>Embryophyta</taxon>
        <taxon>Tracheophyta</taxon>
        <taxon>Spermatophyta</taxon>
        <taxon>Magnoliopsida</taxon>
        <taxon>eudicotyledons</taxon>
        <taxon>Gunneridae</taxon>
        <taxon>Pentapetalae</taxon>
        <taxon>asterids</taxon>
        <taxon>campanulids</taxon>
        <taxon>Asterales</taxon>
        <taxon>Asteraceae</taxon>
        <taxon>Asteroideae</taxon>
        <taxon>Heliantheae alliance</taxon>
        <taxon>Heliantheae</taxon>
        <taxon>Helianthus</taxon>
    </lineage>
</organism>
<dbReference type="Proteomes" id="UP000215914">
    <property type="component" value="Chromosome 9"/>
</dbReference>
<evidence type="ECO:0000313" key="3">
    <source>
        <dbReference type="Proteomes" id="UP000215914"/>
    </source>
</evidence>